<dbReference type="PRINTS" id="PR01176">
    <property type="entry name" value="GABABRECEPTR"/>
</dbReference>
<accession>A0A914A9E2</accession>
<feature type="signal peptide" evidence="12">
    <location>
        <begin position="1"/>
        <end position="19"/>
    </location>
</feature>
<dbReference type="GO" id="GO:0004930">
    <property type="term" value="F:G protein-coupled receptor activity"/>
    <property type="evidence" value="ECO:0007669"/>
    <property type="project" value="UniProtKB-KW"/>
</dbReference>
<evidence type="ECO:0000256" key="7">
    <source>
        <dbReference type="ARBA" id="ARBA00023170"/>
    </source>
</evidence>
<dbReference type="GeneID" id="119731100"/>
<keyword evidence="9" id="KW-0807">Transducer</keyword>
<dbReference type="OMA" id="NVQEWRT"/>
<dbReference type="SUPFAM" id="SSF53822">
    <property type="entry name" value="Periplasmic binding protein-like I"/>
    <property type="match status" value="1"/>
</dbReference>
<keyword evidence="4 11" id="KW-1133">Transmembrane helix</keyword>
<keyword evidence="5" id="KW-0297">G-protein coupled receptor</keyword>
<evidence type="ECO:0000256" key="12">
    <source>
        <dbReference type="SAM" id="SignalP"/>
    </source>
</evidence>
<keyword evidence="2" id="KW-1003">Cell membrane</keyword>
<evidence type="ECO:0000256" key="8">
    <source>
        <dbReference type="ARBA" id="ARBA00023180"/>
    </source>
</evidence>
<keyword evidence="3 11" id="KW-0812">Transmembrane</keyword>
<keyword evidence="12" id="KW-0732">Signal</keyword>
<protein>
    <recommendedName>
        <fullName evidence="13">G-protein coupled receptors family 3 profile domain-containing protein</fullName>
    </recommendedName>
</protein>
<comment type="subcellular location">
    <subcellularLocation>
        <location evidence="1">Cell membrane</location>
        <topology evidence="1">Multi-pass membrane protein</topology>
    </subcellularLocation>
</comment>
<feature type="transmembrane region" description="Helical" evidence="11">
    <location>
        <begin position="587"/>
        <end position="605"/>
    </location>
</feature>
<dbReference type="InterPro" id="IPR050726">
    <property type="entry name" value="mGluR"/>
</dbReference>
<dbReference type="Pfam" id="PF01094">
    <property type="entry name" value="ANF_receptor"/>
    <property type="match status" value="1"/>
</dbReference>
<dbReference type="PROSITE" id="PS50259">
    <property type="entry name" value="G_PROTEIN_RECEP_F3_4"/>
    <property type="match status" value="1"/>
</dbReference>
<dbReference type="GO" id="GO:0005886">
    <property type="term" value="C:plasma membrane"/>
    <property type="evidence" value="ECO:0007669"/>
    <property type="project" value="UniProtKB-SubCell"/>
</dbReference>
<dbReference type="InterPro" id="IPR028082">
    <property type="entry name" value="Peripla_BP_I"/>
</dbReference>
<feature type="transmembrane region" description="Helical" evidence="11">
    <location>
        <begin position="546"/>
        <end position="567"/>
    </location>
</feature>
<dbReference type="Gene3D" id="2.10.50.30">
    <property type="entry name" value="GPCR, family 3, nine cysteines domain"/>
    <property type="match status" value="1"/>
</dbReference>
<dbReference type="Pfam" id="PF00003">
    <property type="entry name" value="7tm_3"/>
    <property type="match status" value="1"/>
</dbReference>
<evidence type="ECO:0000313" key="14">
    <source>
        <dbReference type="EnsemblMetazoa" id="XP_038060044.1"/>
    </source>
</evidence>
<evidence type="ECO:0000256" key="1">
    <source>
        <dbReference type="ARBA" id="ARBA00004651"/>
    </source>
</evidence>
<evidence type="ECO:0000256" key="6">
    <source>
        <dbReference type="ARBA" id="ARBA00023136"/>
    </source>
</evidence>
<dbReference type="RefSeq" id="XP_038060044.1">
    <property type="nucleotide sequence ID" value="XM_038204116.1"/>
</dbReference>
<dbReference type="InterPro" id="IPR000337">
    <property type="entry name" value="GPCR_3"/>
</dbReference>
<evidence type="ECO:0000256" key="10">
    <source>
        <dbReference type="SAM" id="MobiDB-lite"/>
    </source>
</evidence>
<dbReference type="CDD" id="cd13953">
    <property type="entry name" value="7tm_classC_mGluR-like"/>
    <property type="match status" value="1"/>
</dbReference>
<feature type="chain" id="PRO_5037816348" description="G-protein coupled receptors family 3 profile domain-containing protein" evidence="12">
    <location>
        <begin position="20"/>
        <end position="850"/>
    </location>
</feature>
<keyword evidence="8" id="KW-0325">Glycoprotein</keyword>
<feature type="transmembrane region" description="Helical" evidence="11">
    <location>
        <begin position="617"/>
        <end position="638"/>
    </location>
</feature>
<evidence type="ECO:0000256" key="5">
    <source>
        <dbReference type="ARBA" id="ARBA00023040"/>
    </source>
</evidence>
<dbReference type="EnsemblMetazoa" id="XM_038204116.1">
    <property type="protein sequence ID" value="XP_038060044.1"/>
    <property type="gene ID" value="LOC119731100"/>
</dbReference>
<evidence type="ECO:0000256" key="4">
    <source>
        <dbReference type="ARBA" id="ARBA00022989"/>
    </source>
</evidence>
<feature type="transmembrane region" description="Helical" evidence="11">
    <location>
        <begin position="659"/>
        <end position="681"/>
    </location>
</feature>
<dbReference type="Gene3D" id="3.40.50.2300">
    <property type="match status" value="2"/>
</dbReference>
<evidence type="ECO:0000256" key="11">
    <source>
        <dbReference type="SAM" id="Phobius"/>
    </source>
</evidence>
<keyword evidence="15" id="KW-1185">Reference proteome</keyword>
<evidence type="ECO:0000259" key="13">
    <source>
        <dbReference type="PROSITE" id="PS50259"/>
    </source>
</evidence>
<keyword evidence="6 11" id="KW-0472">Membrane</keyword>
<keyword evidence="7" id="KW-0675">Receptor</keyword>
<dbReference type="InterPro" id="IPR017978">
    <property type="entry name" value="GPCR_3_C"/>
</dbReference>
<organism evidence="14 15">
    <name type="scientific">Patiria miniata</name>
    <name type="common">Bat star</name>
    <name type="synonym">Asterina miniata</name>
    <dbReference type="NCBI Taxonomy" id="46514"/>
    <lineage>
        <taxon>Eukaryota</taxon>
        <taxon>Metazoa</taxon>
        <taxon>Echinodermata</taxon>
        <taxon>Eleutherozoa</taxon>
        <taxon>Asterozoa</taxon>
        <taxon>Asteroidea</taxon>
        <taxon>Valvatacea</taxon>
        <taxon>Valvatida</taxon>
        <taxon>Asterinidae</taxon>
        <taxon>Patiria</taxon>
    </lineage>
</organism>
<feature type="transmembrane region" description="Helical" evidence="11">
    <location>
        <begin position="738"/>
        <end position="759"/>
    </location>
</feature>
<name>A0A914A9E2_PATMI</name>
<evidence type="ECO:0000256" key="2">
    <source>
        <dbReference type="ARBA" id="ARBA00022475"/>
    </source>
</evidence>
<feature type="region of interest" description="Disordered" evidence="10">
    <location>
        <begin position="826"/>
        <end position="850"/>
    </location>
</feature>
<reference evidence="14" key="1">
    <citation type="submission" date="2022-11" db="UniProtKB">
        <authorList>
            <consortium name="EnsemblMetazoa"/>
        </authorList>
    </citation>
    <scope>IDENTIFICATION</scope>
</reference>
<feature type="transmembrane region" description="Helical" evidence="11">
    <location>
        <begin position="707"/>
        <end position="726"/>
    </location>
</feature>
<evidence type="ECO:0000256" key="9">
    <source>
        <dbReference type="ARBA" id="ARBA00023224"/>
    </source>
</evidence>
<dbReference type="AlphaFoldDB" id="A0A914A9E2"/>
<dbReference type="PANTHER" id="PTHR24060">
    <property type="entry name" value="METABOTROPIC GLUTAMATE RECEPTOR"/>
    <property type="match status" value="1"/>
</dbReference>
<dbReference type="InterPro" id="IPR038550">
    <property type="entry name" value="GPCR_3_9-Cys_sf"/>
</dbReference>
<dbReference type="OrthoDB" id="425344at2759"/>
<evidence type="ECO:0000256" key="3">
    <source>
        <dbReference type="ARBA" id="ARBA00022692"/>
    </source>
</evidence>
<sequence>MAMVAIVCLLMTVTVTVLCAEIPPALEMRHTSRGDFIIGGIYPFRSSGTAEPCTSVPSRWAVEMSQTMIFAIQEINSDPSLLSGCRLGYDIRDDCRSEEFTLYTTTSLATGRQPLGAVVPAVGIPVGMIGPESSVHAIYAGKVASLYQIPIISYSATSDELSNKERFPYFLRTVPPDELQARAIVDILLHHDWRYVGLLYSADTYGIHGSLEVAKLAERNNICVAFSIAIREEPEPNEIEDIVARVGSFRHATVFVVFSFNRHMYDVLRAIHVAYPGRKLVCIGSDGFSGYGFLEYPSLANVTRGSFFVRLTQNTVPNVEKYIRSLGKGDIDEKEVTPWMSEYIDEWRAHYNCSNMTLCPIPFGDTQSNVYLAVYAYAHALHNFHQSRQSNGSCFNITGQMLLPYLLNGSFESEAGHVDFDSNGNSGGRYRLNQMQLSPDGQFERVGVGFWESHRVGNGLDLTPDAVRWPLGSPQPPMSLCMERCHPGFIVVPLEQKCCWGCRECPVNAIVVNDSRCQTCRAALWPDSNRSACEAIHPTSVDLNSGASIVLLSVSACGILSCVLTAAGLYHHRGHALIKATSRELSCINILGLTAAFASVYFLLARPSAASCLMAEAAISLSFTLIYAPTLLKVNRIFRIFQSSRRSVRRPRFVGPKHQMMLAFVFILIQVFASIMSASVAPSQPTILLPPDVRKYVELYCSFGEGFTASIAYNAAIILACCFYAFKTRKVPSNYNESKFIAVSVYSTLVLFLAVIPVYTTALQVLQKVATLSAALQMNASLTLALVYLPKLYGIHFAHELNVQEWRTTTAGNQIGSVSGTVNQMKPDSASDLTKQTNECAGTSSNGGPM</sequence>
<proteinExistence type="predicted"/>
<dbReference type="Proteomes" id="UP000887568">
    <property type="component" value="Unplaced"/>
</dbReference>
<feature type="domain" description="G-protein coupled receptors family 3 profile" evidence="13">
    <location>
        <begin position="547"/>
        <end position="811"/>
    </location>
</feature>
<dbReference type="PRINTS" id="PR00248">
    <property type="entry name" value="GPCRMGR"/>
</dbReference>
<evidence type="ECO:0000313" key="15">
    <source>
        <dbReference type="Proteomes" id="UP000887568"/>
    </source>
</evidence>
<dbReference type="InterPro" id="IPR001828">
    <property type="entry name" value="ANF_lig-bd_rcpt"/>
</dbReference>